<dbReference type="InterPro" id="IPR037923">
    <property type="entry name" value="HTH-like"/>
</dbReference>
<accession>A0A934MVL0</accession>
<dbReference type="InterPro" id="IPR018062">
    <property type="entry name" value="HTH_AraC-typ_CS"/>
</dbReference>
<dbReference type="Pfam" id="PF02311">
    <property type="entry name" value="AraC_binding"/>
    <property type="match status" value="1"/>
</dbReference>
<dbReference type="EMBL" id="JAELUP010000065">
    <property type="protein sequence ID" value="MBJ6362232.1"/>
    <property type="molecule type" value="Genomic_DNA"/>
</dbReference>
<evidence type="ECO:0000313" key="5">
    <source>
        <dbReference type="EMBL" id="MBJ6362232.1"/>
    </source>
</evidence>
<dbReference type="InterPro" id="IPR018060">
    <property type="entry name" value="HTH_AraC"/>
</dbReference>
<dbReference type="CDD" id="cd02208">
    <property type="entry name" value="cupin_RmlC-like"/>
    <property type="match status" value="1"/>
</dbReference>
<dbReference type="PANTHER" id="PTHR43280">
    <property type="entry name" value="ARAC-FAMILY TRANSCRIPTIONAL REGULATOR"/>
    <property type="match status" value="1"/>
</dbReference>
<feature type="domain" description="HTH araC/xylS-type" evidence="4">
    <location>
        <begin position="189"/>
        <end position="287"/>
    </location>
</feature>
<keyword evidence="1" id="KW-0805">Transcription regulation</keyword>
<comment type="caution">
    <text evidence="5">The sequence shown here is derived from an EMBL/GenBank/DDBJ whole genome shotgun (WGS) entry which is preliminary data.</text>
</comment>
<keyword evidence="6" id="KW-1185">Reference proteome</keyword>
<evidence type="ECO:0000259" key="4">
    <source>
        <dbReference type="PROSITE" id="PS01124"/>
    </source>
</evidence>
<evidence type="ECO:0000256" key="3">
    <source>
        <dbReference type="ARBA" id="ARBA00023163"/>
    </source>
</evidence>
<dbReference type="PROSITE" id="PS00041">
    <property type="entry name" value="HTH_ARAC_FAMILY_1"/>
    <property type="match status" value="1"/>
</dbReference>
<dbReference type="SUPFAM" id="SSF46689">
    <property type="entry name" value="Homeodomain-like"/>
    <property type="match status" value="2"/>
</dbReference>
<organism evidence="5 6">
    <name type="scientific">Paenibacillus roseus</name>
    <dbReference type="NCBI Taxonomy" id="2798579"/>
    <lineage>
        <taxon>Bacteria</taxon>
        <taxon>Bacillati</taxon>
        <taxon>Bacillota</taxon>
        <taxon>Bacilli</taxon>
        <taxon>Bacillales</taxon>
        <taxon>Paenibacillaceae</taxon>
        <taxon>Paenibacillus</taxon>
    </lineage>
</organism>
<gene>
    <name evidence="5" type="ORF">JFN88_13230</name>
</gene>
<name>A0A934MVL0_9BACL</name>
<evidence type="ECO:0000256" key="2">
    <source>
        <dbReference type="ARBA" id="ARBA00023125"/>
    </source>
</evidence>
<dbReference type="Gene3D" id="2.60.120.10">
    <property type="entry name" value="Jelly Rolls"/>
    <property type="match status" value="1"/>
</dbReference>
<dbReference type="PROSITE" id="PS01124">
    <property type="entry name" value="HTH_ARAC_FAMILY_2"/>
    <property type="match status" value="1"/>
</dbReference>
<dbReference type="SMART" id="SM00342">
    <property type="entry name" value="HTH_ARAC"/>
    <property type="match status" value="1"/>
</dbReference>
<dbReference type="InterPro" id="IPR009057">
    <property type="entry name" value="Homeodomain-like_sf"/>
</dbReference>
<reference evidence="5" key="1">
    <citation type="submission" date="2020-12" db="EMBL/GenBank/DDBJ databases">
        <authorList>
            <person name="Huq M.A."/>
        </authorList>
    </citation>
    <scope>NUCLEOTIDE SEQUENCE</scope>
    <source>
        <strain evidence="5">MAHUQ-46</strain>
    </source>
</reference>
<keyword evidence="3" id="KW-0804">Transcription</keyword>
<dbReference type="GO" id="GO:0003700">
    <property type="term" value="F:DNA-binding transcription factor activity"/>
    <property type="evidence" value="ECO:0007669"/>
    <property type="project" value="InterPro"/>
</dbReference>
<dbReference type="Gene3D" id="1.10.10.60">
    <property type="entry name" value="Homeodomain-like"/>
    <property type="match status" value="2"/>
</dbReference>
<proteinExistence type="predicted"/>
<dbReference type="InterPro" id="IPR003313">
    <property type="entry name" value="AraC-bd"/>
</dbReference>
<keyword evidence="2" id="KW-0238">DNA-binding</keyword>
<dbReference type="GO" id="GO:0043565">
    <property type="term" value="F:sequence-specific DNA binding"/>
    <property type="evidence" value="ECO:0007669"/>
    <property type="project" value="InterPro"/>
</dbReference>
<evidence type="ECO:0000256" key="1">
    <source>
        <dbReference type="ARBA" id="ARBA00023015"/>
    </source>
</evidence>
<dbReference type="RefSeq" id="WP_199019760.1">
    <property type="nucleotide sequence ID" value="NZ_JAELUP010000065.1"/>
</dbReference>
<evidence type="ECO:0000313" key="6">
    <source>
        <dbReference type="Proteomes" id="UP000640274"/>
    </source>
</evidence>
<dbReference type="PANTHER" id="PTHR43280:SF28">
    <property type="entry name" value="HTH-TYPE TRANSCRIPTIONAL ACTIVATOR RHAS"/>
    <property type="match status" value="1"/>
</dbReference>
<dbReference type="Proteomes" id="UP000640274">
    <property type="component" value="Unassembled WGS sequence"/>
</dbReference>
<dbReference type="PRINTS" id="PR00032">
    <property type="entry name" value="HTHARAC"/>
</dbReference>
<dbReference type="InterPro" id="IPR014710">
    <property type="entry name" value="RmlC-like_jellyroll"/>
</dbReference>
<dbReference type="SUPFAM" id="SSF51215">
    <property type="entry name" value="Regulatory protein AraC"/>
    <property type="match status" value="1"/>
</dbReference>
<dbReference type="InterPro" id="IPR020449">
    <property type="entry name" value="Tscrpt_reg_AraC-type_HTH"/>
</dbReference>
<dbReference type="AlphaFoldDB" id="A0A934MVL0"/>
<sequence>MLDEKENPWHEKIAKQQHEPYNVIVSSVENGFSAHWHKEIEIVYIIEGSMQIGLNTVRHTLSRGDLLFIGSCDIHRYYPNPLGCTKIILQLDKSIFGDYADQMVNRKFKIPQLPPDSLLPANEHRLLHPVVERHILDIYQETEQKMPGHTLVIKARFHDLAAAMIRYLPMEAYPPEERSLRLRQLERLDQVFSYIDQNYQSEITLQSAALVCGFSIHHFSRFFKETAGMNFIHYVNAFRIDKAKLLLQDREASITDIAYQVGFNSIETFNRVFKKQNNCTPTAYRSKK</sequence>
<protein>
    <submittedName>
        <fullName evidence="5">Helix-turn-helix transcriptional regulator</fullName>
    </submittedName>
</protein>
<dbReference type="Pfam" id="PF12833">
    <property type="entry name" value="HTH_18"/>
    <property type="match status" value="1"/>
</dbReference>